<dbReference type="Proteomes" id="UP000318538">
    <property type="component" value="Chromosome"/>
</dbReference>
<comment type="pathway">
    <text evidence="7">Amine and polyamine biosynthesis; ectoine biosynthesis; L-ectoine from L-aspartate 4-semialdehyde: step 1/3.</text>
</comment>
<dbReference type="InterPro" id="IPR015424">
    <property type="entry name" value="PyrdxlP-dep_Trfase"/>
</dbReference>
<sequence length="450" mass="48891">MTDQIEHIESNVRGYAKLFPTVFDTAIGSTLCDQSGKTFIDFFCGAGTLNYGHNHAGAKEALLRYISRNGIQHSLDTVTTAKIDFLTAFENTILKPRQLDYVVQFTGPTGTNAVEAAIKLAKKRTGRSHIVAFTNAYHGHTLGSLALTGNRYFHNDLYGSHNDVTHLPFDRYLGDFDTSAILAKMLSDSSSGLPLPAAVILETVQGEGGINVASTQWLRKIAELCTANDILLIIDDIQVGNGRTGKFFSFEESGIHPDIVCLSKSIGGGLPMSLVLIRRDDDVWQPGEHTGTFRGNNLAFVAATAVLKHWDDPHFESQIETRSRVIQAWLTETCQRYSSQSFDRRGRGLIWGLDVRCGKLARQIIDRSFDAGLLIEASGADDQVLKLLPALTIEMPLLVEGLNILDRAIAASIQPANSTAANSTVLTPHFPAPAFSGLLSESAASGTTRS</sequence>
<dbReference type="AlphaFoldDB" id="A0A517NHN0"/>
<comment type="cofactor">
    <cofactor evidence="1 7">
        <name>pyridoxal 5'-phosphate</name>
        <dbReference type="ChEBI" id="CHEBI:597326"/>
    </cofactor>
</comment>
<dbReference type="CDD" id="cd00610">
    <property type="entry name" value="OAT_like"/>
    <property type="match status" value="1"/>
</dbReference>
<evidence type="ECO:0000256" key="5">
    <source>
        <dbReference type="ARBA" id="ARBA00022898"/>
    </source>
</evidence>
<keyword evidence="4 7" id="KW-0808">Transferase</keyword>
<dbReference type="OrthoDB" id="9816013at2"/>
<dbReference type="NCBIfam" id="TIGR00709">
    <property type="entry name" value="dat"/>
    <property type="match status" value="1"/>
</dbReference>
<accession>A0A517NHN0</accession>
<dbReference type="Gene3D" id="3.40.640.10">
    <property type="entry name" value="Type I PLP-dependent aspartate aminotransferase-like (Major domain)"/>
    <property type="match status" value="1"/>
</dbReference>
<evidence type="ECO:0000256" key="4">
    <source>
        <dbReference type="ARBA" id="ARBA00022679"/>
    </source>
</evidence>
<dbReference type="InterPro" id="IPR012773">
    <property type="entry name" value="Ectoine_EctB"/>
</dbReference>
<protein>
    <recommendedName>
        <fullName evidence="7">Diaminobutyrate--2-oxoglutarate transaminase</fullName>
        <ecNumber evidence="7">2.6.1.76</ecNumber>
    </recommendedName>
    <alternativeName>
        <fullName evidence="7">DABA aminotransferase</fullName>
    </alternativeName>
</protein>
<dbReference type="Pfam" id="PF00202">
    <property type="entry name" value="Aminotran_3"/>
    <property type="match status" value="1"/>
</dbReference>
<dbReference type="Gene3D" id="3.90.1150.10">
    <property type="entry name" value="Aspartate Aminotransferase, domain 1"/>
    <property type="match status" value="1"/>
</dbReference>
<gene>
    <name evidence="8" type="primary">ectB</name>
    <name evidence="8" type="ORF">K227x_50560</name>
</gene>
<dbReference type="InterPro" id="IPR049704">
    <property type="entry name" value="Aminotrans_3_PPA_site"/>
</dbReference>
<dbReference type="KEGG" id="rlc:K227x_50560"/>
<dbReference type="NCBIfam" id="NF006733">
    <property type="entry name" value="PRK09264.1"/>
    <property type="match status" value="1"/>
</dbReference>
<reference evidence="8 9" key="1">
    <citation type="submission" date="2019-02" db="EMBL/GenBank/DDBJ databases">
        <title>Deep-cultivation of Planctomycetes and their phenomic and genomic characterization uncovers novel biology.</title>
        <authorList>
            <person name="Wiegand S."/>
            <person name="Jogler M."/>
            <person name="Boedeker C."/>
            <person name="Pinto D."/>
            <person name="Vollmers J."/>
            <person name="Rivas-Marin E."/>
            <person name="Kohn T."/>
            <person name="Peeters S.H."/>
            <person name="Heuer A."/>
            <person name="Rast P."/>
            <person name="Oberbeckmann S."/>
            <person name="Bunk B."/>
            <person name="Jeske O."/>
            <person name="Meyerdierks A."/>
            <person name="Storesund J.E."/>
            <person name="Kallscheuer N."/>
            <person name="Luecker S."/>
            <person name="Lage O.M."/>
            <person name="Pohl T."/>
            <person name="Merkel B.J."/>
            <person name="Hornburger P."/>
            <person name="Mueller R.-W."/>
            <person name="Bruemmer F."/>
            <person name="Labrenz M."/>
            <person name="Spormann A.M."/>
            <person name="Op den Camp H."/>
            <person name="Overmann J."/>
            <person name="Amann R."/>
            <person name="Jetten M.S.M."/>
            <person name="Mascher T."/>
            <person name="Medema M.H."/>
            <person name="Devos D.P."/>
            <person name="Kaster A.-K."/>
            <person name="Ovreas L."/>
            <person name="Rohde M."/>
            <person name="Galperin M.Y."/>
            <person name="Jogler C."/>
        </authorList>
    </citation>
    <scope>NUCLEOTIDE SEQUENCE [LARGE SCALE GENOMIC DNA]</scope>
    <source>
        <strain evidence="8 9">K22_7</strain>
    </source>
</reference>
<comment type="function">
    <text evidence="7">Catalyzes reversively the conversion of L-aspartate beta-semialdehyde (ASA) to L-2,4-diaminobutyrate (DABA) by transamination with L-glutamate.</text>
</comment>
<name>A0A517NHN0_9BACT</name>
<dbReference type="PANTHER" id="PTHR43552">
    <property type="entry name" value="DIAMINOBUTYRATE--2-OXOGLUTARATE AMINOTRANSFERASE"/>
    <property type="match status" value="1"/>
</dbReference>
<dbReference type="EMBL" id="CP036525">
    <property type="protein sequence ID" value="QDT06640.1"/>
    <property type="molecule type" value="Genomic_DNA"/>
</dbReference>
<organism evidence="8 9">
    <name type="scientific">Rubripirellula lacrimiformis</name>
    <dbReference type="NCBI Taxonomy" id="1930273"/>
    <lineage>
        <taxon>Bacteria</taxon>
        <taxon>Pseudomonadati</taxon>
        <taxon>Planctomycetota</taxon>
        <taxon>Planctomycetia</taxon>
        <taxon>Pirellulales</taxon>
        <taxon>Pirellulaceae</taxon>
        <taxon>Rubripirellula</taxon>
    </lineage>
</organism>
<evidence type="ECO:0000256" key="1">
    <source>
        <dbReference type="ARBA" id="ARBA00001933"/>
    </source>
</evidence>
<dbReference type="UniPathway" id="UPA00067">
    <property type="reaction ID" value="UER00121"/>
</dbReference>
<keyword evidence="5 6" id="KW-0663">Pyridoxal phosphate</keyword>
<dbReference type="GO" id="GO:0030170">
    <property type="term" value="F:pyridoxal phosphate binding"/>
    <property type="evidence" value="ECO:0007669"/>
    <property type="project" value="InterPro"/>
</dbReference>
<keyword evidence="9" id="KW-1185">Reference proteome</keyword>
<evidence type="ECO:0000313" key="9">
    <source>
        <dbReference type="Proteomes" id="UP000318538"/>
    </source>
</evidence>
<proteinExistence type="inferred from homology"/>
<evidence type="ECO:0000313" key="8">
    <source>
        <dbReference type="EMBL" id="QDT06640.1"/>
    </source>
</evidence>
<dbReference type="FunFam" id="3.40.640.10:FF:000004">
    <property type="entry name" value="Acetylornithine aminotransferase"/>
    <property type="match status" value="1"/>
</dbReference>
<dbReference type="InterPro" id="IPR015422">
    <property type="entry name" value="PyrdxlP-dep_Trfase_small"/>
</dbReference>
<dbReference type="PROSITE" id="PS00600">
    <property type="entry name" value="AA_TRANSFER_CLASS_3"/>
    <property type="match status" value="1"/>
</dbReference>
<comment type="catalytic activity">
    <reaction evidence="7">
        <text>L-2,4-diaminobutanoate + 2-oxoglutarate = L-aspartate 4-semialdehyde + L-glutamate</text>
        <dbReference type="Rhea" id="RHEA:11160"/>
        <dbReference type="ChEBI" id="CHEBI:16810"/>
        <dbReference type="ChEBI" id="CHEBI:29985"/>
        <dbReference type="ChEBI" id="CHEBI:58761"/>
        <dbReference type="ChEBI" id="CHEBI:537519"/>
        <dbReference type="EC" id="2.6.1.76"/>
    </reaction>
</comment>
<dbReference type="GO" id="GO:0045303">
    <property type="term" value="F:diaminobutyrate-2-oxoglutarate transaminase activity"/>
    <property type="evidence" value="ECO:0007669"/>
    <property type="project" value="UniProtKB-EC"/>
</dbReference>
<dbReference type="SUPFAM" id="SSF53383">
    <property type="entry name" value="PLP-dependent transferases"/>
    <property type="match status" value="1"/>
</dbReference>
<dbReference type="NCBIfam" id="TIGR02407">
    <property type="entry name" value="ectoine_ectB"/>
    <property type="match status" value="1"/>
</dbReference>
<dbReference type="InterPro" id="IPR004637">
    <property type="entry name" value="Dat"/>
</dbReference>
<dbReference type="EC" id="2.6.1.76" evidence="7"/>
<dbReference type="PANTHER" id="PTHR43552:SF2">
    <property type="entry name" value="DIAMINOBUTYRATE--2-OXOGLUTARATE TRANSAMINASE"/>
    <property type="match status" value="1"/>
</dbReference>
<dbReference type="InterPro" id="IPR015421">
    <property type="entry name" value="PyrdxlP-dep_Trfase_major"/>
</dbReference>
<evidence type="ECO:0000256" key="6">
    <source>
        <dbReference type="RuleBase" id="RU003560"/>
    </source>
</evidence>
<evidence type="ECO:0000256" key="3">
    <source>
        <dbReference type="ARBA" id="ARBA00022576"/>
    </source>
</evidence>
<evidence type="ECO:0000256" key="2">
    <source>
        <dbReference type="ARBA" id="ARBA00008954"/>
    </source>
</evidence>
<dbReference type="GO" id="GO:0047307">
    <property type="term" value="F:diaminobutyrate-pyruvate transaminase activity"/>
    <property type="evidence" value="ECO:0007669"/>
    <property type="project" value="InterPro"/>
</dbReference>
<comment type="similarity">
    <text evidence="2 6">Belongs to the class-III pyridoxal-phosphate-dependent aminotransferase family.</text>
</comment>
<dbReference type="PIRSF" id="PIRSF000521">
    <property type="entry name" value="Transaminase_4ab_Lys_Orn"/>
    <property type="match status" value="1"/>
</dbReference>
<dbReference type="InterPro" id="IPR005814">
    <property type="entry name" value="Aminotrans_3"/>
</dbReference>
<keyword evidence="3 7" id="KW-0032">Aminotransferase</keyword>
<dbReference type="GO" id="GO:0019491">
    <property type="term" value="P:ectoine biosynthetic process"/>
    <property type="evidence" value="ECO:0007669"/>
    <property type="project" value="UniProtKB-UniPathway"/>
</dbReference>
<evidence type="ECO:0000256" key="7">
    <source>
        <dbReference type="RuleBase" id="RU365034"/>
    </source>
</evidence>